<dbReference type="RefSeq" id="WP_075540250.1">
    <property type="nucleotide sequence ID" value="NZ_CP053844.1"/>
</dbReference>
<dbReference type="OrthoDB" id="9980534at2"/>
<feature type="transmembrane region" description="Helical" evidence="1">
    <location>
        <begin position="108"/>
        <end position="126"/>
    </location>
</feature>
<dbReference type="EMBL" id="FIZP01000004">
    <property type="protein sequence ID" value="CZE47904.1"/>
    <property type="molecule type" value="Genomic_DNA"/>
</dbReference>
<keyword evidence="1" id="KW-1133">Transmembrane helix</keyword>
<dbReference type="AlphaFoldDB" id="A0A128EG90"/>
<evidence type="ECO:0000256" key="1">
    <source>
        <dbReference type="SAM" id="Phobius"/>
    </source>
</evidence>
<evidence type="ECO:0000313" key="2">
    <source>
        <dbReference type="EMBL" id="CZE47904.1"/>
    </source>
</evidence>
<evidence type="ECO:0000313" key="3">
    <source>
        <dbReference type="Proteomes" id="UP000069632"/>
    </source>
</evidence>
<dbReference type="Proteomes" id="UP000069632">
    <property type="component" value="Unassembled WGS sequence"/>
</dbReference>
<name>A0A128EG90_9BACT</name>
<keyword evidence="1" id="KW-0812">Transmembrane</keyword>
<gene>
    <name evidence="2" type="ORF">ERS672216_01128</name>
</gene>
<keyword evidence="3" id="KW-1185">Reference proteome</keyword>
<sequence>MGALAILFLLFEICDMVLNPSTSFKELVFGYARRWAKSKAFFLLTQFNFIFLTFCVFGLNLQSTIIIFLYLFYALDSAYKIYLSDKIVKDELNDELKMLLNGDIRITLWQRALLSLGAALLFFMGVV</sequence>
<reference evidence="2 3" key="1">
    <citation type="submission" date="2016-02" db="EMBL/GenBank/DDBJ databases">
        <authorList>
            <consortium name="Pathogen Informatics"/>
        </authorList>
    </citation>
    <scope>NUCLEOTIDE SEQUENCE [LARGE SCALE GENOMIC DNA]</scope>
    <source>
        <strain evidence="2 3">RC20</strain>
    </source>
</reference>
<keyword evidence="1" id="KW-0472">Membrane</keyword>
<accession>A0A128EG90</accession>
<feature type="transmembrane region" description="Helical" evidence="1">
    <location>
        <begin position="40"/>
        <end position="73"/>
    </location>
</feature>
<proteinExistence type="predicted"/>
<organism evidence="2 3">
    <name type="scientific">Campylobacter geochelonis</name>
    <dbReference type="NCBI Taxonomy" id="1780362"/>
    <lineage>
        <taxon>Bacteria</taxon>
        <taxon>Pseudomonadati</taxon>
        <taxon>Campylobacterota</taxon>
        <taxon>Epsilonproteobacteria</taxon>
        <taxon>Campylobacterales</taxon>
        <taxon>Campylobacteraceae</taxon>
        <taxon>Campylobacter</taxon>
    </lineage>
</organism>
<protein>
    <submittedName>
        <fullName evidence="2">Uncharacterized protein</fullName>
    </submittedName>
</protein>